<organism evidence="10 11">
    <name type="scientific">Paragonimus heterotremus</name>
    <dbReference type="NCBI Taxonomy" id="100268"/>
    <lineage>
        <taxon>Eukaryota</taxon>
        <taxon>Metazoa</taxon>
        <taxon>Spiralia</taxon>
        <taxon>Lophotrochozoa</taxon>
        <taxon>Platyhelminthes</taxon>
        <taxon>Trematoda</taxon>
        <taxon>Digenea</taxon>
        <taxon>Plagiorchiida</taxon>
        <taxon>Troglotremata</taxon>
        <taxon>Troglotrematidae</taxon>
        <taxon>Paragonimus</taxon>
    </lineage>
</organism>
<dbReference type="Pfam" id="PF01457">
    <property type="entry name" value="Peptidase_M8"/>
    <property type="match status" value="1"/>
</dbReference>
<feature type="binding site" evidence="8">
    <location>
        <position position="87"/>
    </location>
    <ligand>
        <name>Zn(2+)</name>
        <dbReference type="ChEBI" id="CHEBI:29105"/>
        <note>catalytic</note>
    </ligand>
</feature>
<evidence type="ECO:0000256" key="3">
    <source>
        <dbReference type="ARBA" id="ARBA00022723"/>
    </source>
</evidence>
<evidence type="ECO:0000256" key="8">
    <source>
        <dbReference type="PIRSR" id="PIRSR601577-2"/>
    </source>
</evidence>
<keyword evidence="2 9" id="KW-0645">Protease</keyword>
<accession>A0A8J4SLK8</accession>
<dbReference type="OrthoDB" id="527990at2759"/>
<keyword evidence="6 8" id="KW-0482">Metalloprotease</keyword>
<evidence type="ECO:0000256" key="7">
    <source>
        <dbReference type="PIRSR" id="PIRSR601577-1"/>
    </source>
</evidence>
<feature type="active site" evidence="7">
    <location>
        <position position="84"/>
    </location>
</feature>
<dbReference type="GO" id="GO:0007155">
    <property type="term" value="P:cell adhesion"/>
    <property type="evidence" value="ECO:0007669"/>
    <property type="project" value="InterPro"/>
</dbReference>
<evidence type="ECO:0000256" key="5">
    <source>
        <dbReference type="ARBA" id="ARBA00022833"/>
    </source>
</evidence>
<evidence type="ECO:0000256" key="2">
    <source>
        <dbReference type="ARBA" id="ARBA00022670"/>
    </source>
</evidence>
<keyword evidence="5 8" id="KW-0862">Zinc</keyword>
<name>A0A8J4SLK8_9TREM</name>
<reference evidence="10" key="1">
    <citation type="submission" date="2019-05" db="EMBL/GenBank/DDBJ databases">
        <title>Annotation for the trematode Paragonimus heterotremus.</title>
        <authorList>
            <person name="Choi Y.-J."/>
        </authorList>
    </citation>
    <scope>NUCLEOTIDE SEQUENCE</scope>
    <source>
        <strain evidence="10">LC</strain>
    </source>
</reference>
<comment type="similarity">
    <text evidence="1 9">Belongs to the peptidase M8 family.</text>
</comment>
<evidence type="ECO:0000256" key="6">
    <source>
        <dbReference type="ARBA" id="ARBA00023049"/>
    </source>
</evidence>
<gene>
    <name evidence="10" type="ORF">PHET_09076</name>
</gene>
<sequence>MEIRNGKRQIGRKSRSRLSTANFLLIVDADANDMCNNGFLGFAMVCQMDSLHNRPVLGYVNLCSSAIVSDSGLNELAYSTVVHEIAHSLGFVRSLYAFLRDENGEPRTRRNPITQLPDLGYDSSRAFIPDIVGELIVRWSHILTLNKGTMTEYQRYL</sequence>
<evidence type="ECO:0000313" key="11">
    <source>
        <dbReference type="Proteomes" id="UP000748531"/>
    </source>
</evidence>
<dbReference type="Gene3D" id="3.10.170.20">
    <property type="match status" value="1"/>
</dbReference>
<evidence type="ECO:0000256" key="1">
    <source>
        <dbReference type="ARBA" id="ARBA00005860"/>
    </source>
</evidence>
<comment type="caution">
    <text evidence="10">The sequence shown here is derived from an EMBL/GenBank/DDBJ whole genome shotgun (WGS) entry which is preliminary data.</text>
</comment>
<dbReference type="GO" id="GO:0004222">
    <property type="term" value="F:metalloendopeptidase activity"/>
    <property type="evidence" value="ECO:0007669"/>
    <property type="project" value="UniProtKB-UniRule"/>
</dbReference>
<dbReference type="EC" id="3.4.24.-" evidence="9"/>
<keyword evidence="3 8" id="KW-0479">Metal-binding</keyword>
<protein>
    <recommendedName>
        <fullName evidence="9">Leishmanolysin-like peptidase</fullName>
        <ecNumber evidence="9">3.4.24.-</ecNumber>
    </recommendedName>
</protein>
<dbReference type="GO" id="GO:0006508">
    <property type="term" value="P:proteolysis"/>
    <property type="evidence" value="ECO:0007669"/>
    <property type="project" value="UniProtKB-KW"/>
</dbReference>
<comment type="cofactor">
    <cofactor evidence="8 9">
        <name>Zn(2+)</name>
        <dbReference type="ChEBI" id="CHEBI:29105"/>
    </cofactor>
    <text evidence="8 9">Binds 1 zinc ion per subunit.</text>
</comment>
<keyword evidence="11" id="KW-1185">Reference proteome</keyword>
<evidence type="ECO:0000313" key="10">
    <source>
        <dbReference type="EMBL" id="KAF5398070.1"/>
    </source>
</evidence>
<dbReference type="GO" id="GO:0046872">
    <property type="term" value="F:metal ion binding"/>
    <property type="evidence" value="ECO:0007669"/>
    <property type="project" value="UniProtKB-KW"/>
</dbReference>
<feature type="binding site" evidence="8">
    <location>
        <position position="83"/>
    </location>
    <ligand>
        <name>Zn(2+)</name>
        <dbReference type="ChEBI" id="CHEBI:29105"/>
        <note>catalytic</note>
    </ligand>
</feature>
<dbReference type="Proteomes" id="UP000748531">
    <property type="component" value="Unassembled WGS sequence"/>
</dbReference>
<dbReference type="EMBL" id="LUCH01005441">
    <property type="protein sequence ID" value="KAF5398070.1"/>
    <property type="molecule type" value="Genomic_DNA"/>
</dbReference>
<dbReference type="SUPFAM" id="SSF55486">
    <property type="entry name" value="Metalloproteases ('zincins'), catalytic domain"/>
    <property type="match status" value="1"/>
</dbReference>
<dbReference type="GO" id="GO:0016020">
    <property type="term" value="C:membrane"/>
    <property type="evidence" value="ECO:0007669"/>
    <property type="project" value="InterPro"/>
</dbReference>
<evidence type="ECO:0000256" key="9">
    <source>
        <dbReference type="RuleBase" id="RU366077"/>
    </source>
</evidence>
<evidence type="ECO:0000256" key="4">
    <source>
        <dbReference type="ARBA" id="ARBA00022801"/>
    </source>
</evidence>
<proteinExistence type="inferred from homology"/>
<dbReference type="AlphaFoldDB" id="A0A8J4SLK8"/>
<keyword evidence="4 9" id="KW-0378">Hydrolase</keyword>
<dbReference type="InterPro" id="IPR001577">
    <property type="entry name" value="Peptidase_M8"/>
</dbReference>